<organism evidence="1 2">
    <name type="scientific">Roseburia inulinivorans</name>
    <dbReference type="NCBI Taxonomy" id="360807"/>
    <lineage>
        <taxon>Bacteria</taxon>
        <taxon>Bacillati</taxon>
        <taxon>Bacillota</taxon>
        <taxon>Clostridia</taxon>
        <taxon>Lachnospirales</taxon>
        <taxon>Lachnospiraceae</taxon>
        <taxon>Roseburia</taxon>
    </lineage>
</organism>
<sequence>MNNDTLLYWHKLENFYPYILEEQHNEKIKSFKIARECDYPDLENPTIQENNCVRYYEVYLGIFRVKSALDVIAKQMNAEKEFRDDSNETSCFCKFRLKADGKFDETSFRISSFPWAINRVKQKQIELNQWDDDFHEYEKRLFMQLFAWMNVIVH</sequence>
<reference evidence="1 2" key="1">
    <citation type="submission" date="2015-09" db="EMBL/GenBank/DDBJ databases">
        <authorList>
            <consortium name="Pathogen Informatics"/>
        </authorList>
    </citation>
    <scope>NUCLEOTIDE SEQUENCE [LARGE SCALE GENOMIC DNA]</scope>
    <source>
        <strain evidence="1 2">2789STDY5608835</strain>
    </source>
</reference>
<accession>A0A174FMB8</accession>
<gene>
    <name evidence="1" type="ORF">ERS852392_03397</name>
</gene>
<proteinExistence type="predicted"/>
<protein>
    <submittedName>
        <fullName evidence="1">Uncharacterized protein</fullName>
    </submittedName>
</protein>
<name>A0A174FMB8_9FIRM</name>
<evidence type="ECO:0000313" key="1">
    <source>
        <dbReference type="EMBL" id="CUO51323.1"/>
    </source>
</evidence>
<dbReference type="EMBL" id="CYYR01000038">
    <property type="protein sequence ID" value="CUO51323.1"/>
    <property type="molecule type" value="Genomic_DNA"/>
</dbReference>
<dbReference type="Proteomes" id="UP000095395">
    <property type="component" value="Unassembled WGS sequence"/>
</dbReference>
<evidence type="ECO:0000313" key="2">
    <source>
        <dbReference type="Proteomes" id="UP000095395"/>
    </source>
</evidence>
<dbReference type="RefSeq" id="WP_156331149.1">
    <property type="nucleotide sequence ID" value="NZ_CYYR01000038.1"/>
</dbReference>
<dbReference type="AlphaFoldDB" id="A0A174FMB8"/>